<dbReference type="WBParaSite" id="sdigi.contig45.g2815.t1">
    <property type="protein sequence ID" value="sdigi.contig45.g2815.t1"/>
    <property type="gene ID" value="sdigi.contig45.g2815"/>
</dbReference>
<dbReference type="InterPro" id="IPR055256">
    <property type="entry name" value="KH_1_KHDC4/BBP-like"/>
</dbReference>
<dbReference type="InterPro" id="IPR036612">
    <property type="entry name" value="KH_dom_type_1_sf"/>
</dbReference>
<dbReference type="PANTHER" id="PTHR11208:SF42">
    <property type="entry name" value="QUAKING RELATED 54B, ISOFORM E"/>
    <property type="match status" value="1"/>
</dbReference>
<dbReference type="PANTHER" id="PTHR11208">
    <property type="entry name" value="RNA-BINDING PROTEIN RELATED"/>
    <property type="match status" value="1"/>
</dbReference>
<organism evidence="4 5">
    <name type="scientific">Setaria digitata</name>
    <dbReference type="NCBI Taxonomy" id="48799"/>
    <lineage>
        <taxon>Eukaryota</taxon>
        <taxon>Metazoa</taxon>
        <taxon>Ecdysozoa</taxon>
        <taxon>Nematoda</taxon>
        <taxon>Chromadorea</taxon>
        <taxon>Rhabditida</taxon>
        <taxon>Spirurina</taxon>
        <taxon>Spiruromorpha</taxon>
        <taxon>Filarioidea</taxon>
        <taxon>Setariidae</taxon>
        <taxon>Setaria</taxon>
    </lineage>
</organism>
<keyword evidence="4" id="KW-1185">Reference proteome</keyword>
<dbReference type="SMART" id="SM00322">
    <property type="entry name" value="KH"/>
    <property type="match status" value="1"/>
</dbReference>
<dbReference type="SUPFAM" id="SSF54791">
    <property type="entry name" value="Eukaryotic type KH-domain (KH-domain type I)"/>
    <property type="match status" value="1"/>
</dbReference>
<dbReference type="Gene3D" id="3.30.1370.10">
    <property type="entry name" value="K Homology domain, type 1"/>
    <property type="match status" value="1"/>
</dbReference>
<evidence type="ECO:0000256" key="1">
    <source>
        <dbReference type="ARBA" id="ARBA00022884"/>
    </source>
</evidence>
<feature type="compositionally biased region" description="Basic and acidic residues" evidence="2">
    <location>
        <begin position="365"/>
        <end position="378"/>
    </location>
</feature>
<evidence type="ECO:0000256" key="2">
    <source>
        <dbReference type="SAM" id="MobiDB-lite"/>
    </source>
</evidence>
<sequence>MYSFRTETHQDISGDVLTERDANQLANALREMNASPLVNNSFDVSLYLRGSLRGALNLLTCTGASFAILVRCESRYLVFREKLDKMAATAAAAGADFHYGNAAGGGAGYNGAGGPPGTFPGGYGGAPGGYGGYGAPGYGGYGGYGYMDTQSPLDAEIQVVIREIHNEQQLMEQGGEWGEQFKNAKRLLAAEADKLENSIDPEWLEVDIAKPIKVSKKVLIPNFRHPHFNFVGKILGPKGATLQAMAKQFKCHIYVLGRGSTKDRAKEQELLQSGDPQYAHYGGPLHVKVETIAPAHVAYQRIAGVLEQLSTTLQPTRDETFDKMNSQGGGAGDGAEKAEGGEDGSDDQPGGGAMRGGRGGFRGGRGGERGGFRGRGVDRGGIQRGAYRGARGSGDRGG</sequence>
<accession>A0A915PUF1</accession>
<proteinExistence type="predicted"/>
<reference evidence="5" key="1">
    <citation type="submission" date="2022-11" db="UniProtKB">
        <authorList>
            <consortium name="WormBaseParasite"/>
        </authorList>
    </citation>
    <scope>IDENTIFICATION</scope>
</reference>
<keyword evidence="1" id="KW-0694">RNA-binding</keyword>
<feature type="compositionally biased region" description="Gly residues" evidence="2">
    <location>
        <begin position="349"/>
        <end position="364"/>
    </location>
</feature>
<dbReference type="FunFam" id="3.30.1370.10:FF:000105">
    <property type="entry name" value="Protein CBG12765"/>
    <property type="match status" value="1"/>
</dbReference>
<dbReference type="Proteomes" id="UP000887581">
    <property type="component" value="Unplaced"/>
</dbReference>
<evidence type="ECO:0000259" key="3">
    <source>
        <dbReference type="SMART" id="SM00322"/>
    </source>
</evidence>
<dbReference type="GO" id="GO:0000381">
    <property type="term" value="P:regulation of alternative mRNA splicing, via spliceosome"/>
    <property type="evidence" value="ECO:0007669"/>
    <property type="project" value="TreeGrafter"/>
</dbReference>
<dbReference type="GO" id="GO:0003729">
    <property type="term" value="F:mRNA binding"/>
    <property type="evidence" value="ECO:0007669"/>
    <property type="project" value="TreeGrafter"/>
</dbReference>
<dbReference type="InterPro" id="IPR004087">
    <property type="entry name" value="KH_dom"/>
</dbReference>
<feature type="domain" description="K Homology" evidence="3">
    <location>
        <begin position="212"/>
        <end position="307"/>
    </location>
</feature>
<evidence type="ECO:0000313" key="5">
    <source>
        <dbReference type="WBParaSite" id="sdigi.contig45.g2815.t1"/>
    </source>
</evidence>
<protein>
    <submittedName>
        <fullName evidence="5">K Homology domain-containing protein</fullName>
    </submittedName>
</protein>
<name>A0A915PUF1_9BILA</name>
<dbReference type="InterPro" id="IPR045071">
    <property type="entry name" value="BBP-like"/>
</dbReference>
<feature type="region of interest" description="Disordered" evidence="2">
    <location>
        <begin position="319"/>
        <end position="398"/>
    </location>
</feature>
<dbReference type="GO" id="GO:0005634">
    <property type="term" value="C:nucleus"/>
    <property type="evidence" value="ECO:0007669"/>
    <property type="project" value="TreeGrafter"/>
</dbReference>
<dbReference type="AlphaFoldDB" id="A0A915PUF1"/>
<evidence type="ECO:0000313" key="4">
    <source>
        <dbReference type="Proteomes" id="UP000887581"/>
    </source>
</evidence>
<dbReference type="Pfam" id="PF22675">
    <property type="entry name" value="KH-I_KHDC4-BBP"/>
    <property type="match status" value="1"/>
</dbReference>